<dbReference type="InterPro" id="IPR050327">
    <property type="entry name" value="Proton-linked_MCT"/>
</dbReference>
<dbReference type="Pfam" id="PF07690">
    <property type="entry name" value="MFS_1"/>
    <property type="match status" value="1"/>
</dbReference>
<dbReference type="RefSeq" id="XP_024339590.1">
    <property type="nucleotide sequence ID" value="XM_024485329.1"/>
</dbReference>
<dbReference type="PANTHER" id="PTHR11360">
    <property type="entry name" value="MONOCARBOXYLATE TRANSPORTER"/>
    <property type="match status" value="1"/>
</dbReference>
<dbReference type="InterPro" id="IPR036259">
    <property type="entry name" value="MFS_trans_sf"/>
</dbReference>
<dbReference type="GO" id="GO:0022857">
    <property type="term" value="F:transmembrane transporter activity"/>
    <property type="evidence" value="ECO:0007669"/>
    <property type="project" value="InterPro"/>
</dbReference>
<dbReference type="AlphaFoldDB" id="A0A1X6N2U5"/>
<dbReference type="EMBL" id="KZ110596">
    <property type="protein sequence ID" value="OSX62796.1"/>
    <property type="molecule type" value="Genomic_DNA"/>
</dbReference>
<feature type="transmembrane region" description="Helical" evidence="3">
    <location>
        <begin position="20"/>
        <end position="43"/>
    </location>
</feature>
<feature type="transmembrane region" description="Helical" evidence="3">
    <location>
        <begin position="146"/>
        <end position="166"/>
    </location>
</feature>
<evidence type="ECO:0000256" key="3">
    <source>
        <dbReference type="SAM" id="Phobius"/>
    </source>
</evidence>
<accession>A0A1X6N2U5</accession>
<dbReference type="GO" id="GO:0016020">
    <property type="term" value="C:membrane"/>
    <property type="evidence" value="ECO:0007669"/>
    <property type="project" value="UniProtKB-SubCell"/>
</dbReference>
<proteinExistence type="inferred from homology"/>
<feature type="transmembrane region" description="Helical" evidence="3">
    <location>
        <begin position="55"/>
        <end position="78"/>
    </location>
</feature>
<feature type="transmembrane region" description="Helical" evidence="3">
    <location>
        <begin position="249"/>
        <end position="270"/>
    </location>
</feature>
<feature type="transmembrane region" description="Helical" evidence="3">
    <location>
        <begin position="114"/>
        <end position="134"/>
    </location>
</feature>
<dbReference type="Proteomes" id="UP000194127">
    <property type="component" value="Unassembled WGS sequence"/>
</dbReference>
<feature type="transmembrane region" description="Helical" evidence="3">
    <location>
        <begin position="178"/>
        <end position="198"/>
    </location>
</feature>
<name>A0A1X6N2U5_9APHY</name>
<reference evidence="4 5" key="1">
    <citation type="submission" date="2017-04" db="EMBL/GenBank/DDBJ databases">
        <title>Genome Sequence of the Model Brown-Rot Fungus Postia placenta SB12.</title>
        <authorList>
            <consortium name="DOE Joint Genome Institute"/>
            <person name="Gaskell J."/>
            <person name="Kersten P."/>
            <person name="Larrondo L.F."/>
            <person name="Canessa P."/>
            <person name="Martinez D."/>
            <person name="Hibbett D."/>
            <person name="Schmoll M."/>
            <person name="Kubicek C.P."/>
            <person name="Martinez A.T."/>
            <person name="Yadav J."/>
            <person name="Master E."/>
            <person name="Magnuson J.K."/>
            <person name="James T."/>
            <person name="Yaver D."/>
            <person name="Berka R."/>
            <person name="Labutti K."/>
            <person name="Lipzen A."/>
            <person name="Aerts A."/>
            <person name="Barry K."/>
            <person name="Henrissat B."/>
            <person name="Blanchette R."/>
            <person name="Grigoriev I."/>
            <person name="Cullen D."/>
        </authorList>
    </citation>
    <scope>NUCLEOTIDE SEQUENCE [LARGE SCALE GENOMIC DNA]</scope>
    <source>
        <strain evidence="4 5">MAD-698-R-SB12</strain>
    </source>
</reference>
<evidence type="ECO:0000256" key="2">
    <source>
        <dbReference type="ARBA" id="ARBA00006727"/>
    </source>
</evidence>
<evidence type="ECO:0008006" key="6">
    <source>
        <dbReference type="Google" id="ProtNLM"/>
    </source>
</evidence>
<dbReference type="Gene3D" id="1.20.1250.20">
    <property type="entry name" value="MFS general substrate transporter like domains"/>
    <property type="match status" value="1"/>
</dbReference>
<keyword evidence="5" id="KW-1185">Reference proteome</keyword>
<keyword evidence="3" id="KW-0472">Membrane</keyword>
<feature type="transmembrane region" description="Helical" evidence="3">
    <location>
        <begin position="219"/>
        <end position="243"/>
    </location>
</feature>
<protein>
    <recommendedName>
        <fullName evidence="6">Major facilitator superfamily (MFS) profile domain-containing protein</fullName>
    </recommendedName>
</protein>
<dbReference type="PANTHER" id="PTHR11360:SF177">
    <property type="entry name" value="RIBOFLAVIN TRANSPORTER MCH5"/>
    <property type="match status" value="1"/>
</dbReference>
<dbReference type="OrthoDB" id="6509908at2759"/>
<keyword evidence="3" id="KW-0812">Transmembrane</keyword>
<comment type="similarity">
    <text evidence="2">Belongs to the major facilitator superfamily. Monocarboxylate porter (TC 2.A.1.13) family.</text>
</comment>
<sequence>MNAYSNVLQVTFPDGGLAGWGNVIGCFVLAFSSFGQANIFGVFQTYYSTQLLPTYSAFALSWIGSTQIATIYTVSNLCSRVFDVHGARTLLVAGCVLSTFCLIMTSLAKTYVEVLLAQGIGLGIGMALQFYPIATVPTHWFNRRRTIAIGIVFSGSSLAGVVYSIMLPRLFDSIGFPWAVRVMAFLNLGLQLLAIPLVKERLPRHGGLPLVDFDALRDVTFLLHFASGFLASFGKSLTLYTPFLYMEPFALTIGLGSSLSFYTIAVLNAAGFAGRLVTGYAADKVTATARGRIHVPLA</sequence>
<evidence type="ECO:0000313" key="5">
    <source>
        <dbReference type="Proteomes" id="UP000194127"/>
    </source>
</evidence>
<comment type="subcellular location">
    <subcellularLocation>
        <location evidence="1">Membrane</location>
        <topology evidence="1">Multi-pass membrane protein</topology>
    </subcellularLocation>
</comment>
<evidence type="ECO:0000256" key="1">
    <source>
        <dbReference type="ARBA" id="ARBA00004141"/>
    </source>
</evidence>
<organism evidence="4 5">
    <name type="scientific">Postia placenta MAD-698-R-SB12</name>
    <dbReference type="NCBI Taxonomy" id="670580"/>
    <lineage>
        <taxon>Eukaryota</taxon>
        <taxon>Fungi</taxon>
        <taxon>Dikarya</taxon>
        <taxon>Basidiomycota</taxon>
        <taxon>Agaricomycotina</taxon>
        <taxon>Agaricomycetes</taxon>
        <taxon>Polyporales</taxon>
        <taxon>Adustoporiaceae</taxon>
        <taxon>Rhodonia</taxon>
    </lineage>
</organism>
<keyword evidence="3" id="KW-1133">Transmembrane helix</keyword>
<feature type="transmembrane region" description="Helical" evidence="3">
    <location>
        <begin position="90"/>
        <end position="108"/>
    </location>
</feature>
<evidence type="ECO:0000313" key="4">
    <source>
        <dbReference type="EMBL" id="OSX62796.1"/>
    </source>
</evidence>
<dbReference type="GeneID" id="36330278"/>
<gene>
    <name evidence="4" type="ORF">POSPLADRAFT_1141684</name>
</gene>
<dbReference type="InterPro" id="IPR011701">
    <property type="entry name" value="MFS"/>
</dbReference>
<dbReference type="SUPFAM" id="SSF103473">
    <property type="entry name" value="MFS general substrate transporter"/>
    <property type="match status" value="1"/>
</dbReference>